<name>A0AAN7ZU31_9COLE</name>
<gene>
    <name evidence="2" type="ORF">RI129_003093</name>
</gene>
<dbReference type="InterPro" id="IPR013087">
    <property type="entry name" value="Znf_C2H2_type"/>
</dbReference>
<organism evidence="2 3">
    <name type="scientific">Pyrocoelia pectoralis</name>
    <dbReference type="NCBI Taxonomy" id="417401"/>
    <lineage>
        <taxon>Eukaryota</taxon>
        <taxon>Metazoa</taxon>
        <taxon>Ecdysozoa</taxon>
        <taxon>Arthropoda</taxon>
        <taxon>Hexapoda</taxon>
        <taxon>Insecta</taxon>
        <taxon>Pterygota</taxon>
        <taxon>Neoptera</taxon>
        <taxon>Endopterygota</taxon>
        <taxon>Coleoptera</taxon>
        <taxon>Polyphaga</taxon>
        <taxon>Elateriformia</taxon>
        <taxon>Elateroidea</taxon>
        <taxon>Lampyridae</taxon>
        <taxon>Lampyrinae</taxon>
        <taxon>Pyrocoelia</taxon>
    </lineage>
</organism>
<evidence type="ECO:0000259" key="1">
    <source>
        <dbReference type="PROSITE" id="PS00028"/>
    </source>
</evidence>
<sequence length="680" mass="78882">MFLCVDCSKKYNCPESFISHLKCNLKKCQSFCCGVVSCQKKYNNIYALQKHLFKNHNNSDVETNTTNSVQTEVVSTIYSSNNVPSVNNSSCIIENVVHEPLLICDSNSESTINPLINIATNFVSSLYSKPEVTRKVIQETIENVHGLVNDLLQNVEKQIIPRLNSTSDEVRKEIQNFLSFNPFDGFNTEFTRLKHLENLSTYIRPVCVPIGTSLDDIKTDDTKVMEYTTHQMVLIPLEKTLKFFLELPLVLEQILNYIDSETTKNYISSIFNTKLWTQILANNRGKLVLPLVMYYDDYETGNPLGTSAGVHKVGAFYTSVIGVPPKYASRLENIFLTALCYSHDRTRYGNKSILKNIFKIFSHLEQNGITVKTNYQEHHIYFYLVLVIGDNLGMNSLLGYSESFSSTYYCRICTCSRMRAQNLFIEDESCLRTPTNYAVDLSNHNHGIKEYCILNNLSNFHVAINTSVDVMHDLFEGICRYDLGKILFHFIKERKMFSLIQLHRRIKYFDHDTNIEIGNKIPLISTHQIDQLFLPFLIGDLVDFDDDCWHLYLILYKIVQIVMKNCTNAQELIYLKHLIKEHHELCIKCFNEPLKPKYHLLTHYPTIIQNVGPLNIFSSMRYESFHRVGKSSAHVICNRKNIIYSLAVRYIEIKLPLFEQNWSNRSNRIWTQNLFKRNFE</sequence>
<dbReference type="PANTHER" id="PTHR31912">
    <property type="entry name" value="IP13529P"/>
    <property type="match status" value="1"/>
</dbReference>
<feature type="domain" description="C2H2-type" evidence="1">
    <location>
        <begin position="33"/>
        <end position="56"/>
    </location>
</feature>
<proteinExistence type="predicted"/>
<dbReference type="PROSITE" id="PS00028">
    <property type="entry name" value="ZINC_FINGER_C2H2_1"/>
    <property type="match status" value="1"/>
</dbReference>
<accession>A0AAN7ZU31</accession>
<reference evidence="2 3" key="1">
    <citation type="journal article" date="2024" name="Insects">
        <title>An Improved Chromosome-Level Genome Assembly of the Firefly Pyrocoelia pectoralis.</title>
        <authorList>
            <person name="Fu X."/>
            <person name="Meyer-Rochow V.B."/>
            <person name="Ballantyne L."/>
            <person name="Zhu X."/>
        </authorList>
    </citation>
    <scope>NUCLEOTIDE SEQUENCE [LARGE SCALE GENOMIC DNA]</scope>
    <source>
        <strain evidence="2">XCY_ONT2</strain>
    </source>
</reference>
<comment type="caution">
    <text evidence="2">The sequence shown here is derived from an EMBL/GenBank/DDBJ whole genome shotgun (WGS) entry which is preliminary data.</text>
</comment>
<dbReference type="PANTHER" id="PTHR31912:SF34">
    <property type="entry name" value="NOTOCHORD-RELATED PROTEIN"/>
    <property type="match status" value="1"/>
</dbReference>
<evidence type="ECO:0000313" key="3">
    <source>
        <dbReference type="Proteomes" id="UP001329430"/>
    </source>
</evidence>
<evidence type="ECO:0000313" key="2">
    <source>
        <dbReference type="EMBL" id="KAK5648201.1"/>
    </source>
</evidence>
<dbReference type="Proteomes" id="UP001329430">
    <property type="component" value="Chromosome 2"/>
</dbReference>
<dbReference type="EMBL" id="JAVRBK010000002">
    <property type="protein sequence ID" value="KAK5648201.1"/>
    <property type="molecule type" value="Genomic_DNA"/>
</dbReference>
<protein>
    <recommendedName>
        <fullName evidence="1">C2H2-type domain-containing protein</fullName>
    </recommendedName>
</protein>
<dbReference type="AlphaFoldDB" id="A0AAN7ZU31"/>
<keyword evidence="3" id="KW-1185">Reference proteome</keyword>